<accession>A0A4Y8ISL2</accession>
<evidence type="ECO:0000256" key="2">
    <source>
        <dbReference type="SAM" id="Phobius"/>
    </source>
</evidence>
<reference evidence="3 4" key="1">
    <citation type="submission" date="2019-03" db="EMBL/GenBank/DDBJ databases">
        <authorList>
            <person name="He R.-H."/>
        </authorList>
    </citation>
    <scope>NUCLEOTIDE SEQUENCE [LARGE SCALE GENOMIC DNA]</scope>
    <source>
        <strain evidence="4">SH 714</strain>
    </source>
</reference>
<evidence type="ECO:0000256" key="1">
    <source>
        <dbReference type="SAM" id="MobiDB-lite"/>
    </source>
</evidence>
<evidence type="ECO:0000313" key="3">
    <source>
        <dbReference type="EMBL" id="TFB24844.1"/>
    </source>
</evidence>
<dbReference type="OrthoDB" id="2966195at2"/>
<feature type="compositionally biased region" description="Basic and acidic residues" evidence="1">
    <location>
        <begin position="83"/>
        <end position="107"/>
    </location>
</feature>
<dbReference type="EMBL" id="SOPW01000001">
    <property type="protein sequence ID" value="TFB24844.1"/>
    <property type="molecule type" value="Genomic_DNA"/>
</dbReference>
<keyword evidence="2" id="KW-1133">Transmembrane helix</keyword>
<protein>
    <submittedName>
        <fullName evidence="3">Uncharacterized protein</fullName>
    </submittedName>
</protein>
<name>A0A4Y8ISL2_9BACI</name>
<organism evidence="3 4">
    <name type="scientific">Filobacillus milosensis</name>
    <dbReference type="NCBI Taxonomy" id="94137"/>
    <lineage>
        <taxon>Bacteria</taxon>
        <taxon>Bacillati</taxon>
        <taxon>Bacillota</taxon>
        <taxon>Bacilli</taxon>
        <taxon>Bacillales</taxon>
        <taxon>Bacillaceae</taxon>
        <taxon>Filobacillus</taxon>
    </lineage>
</organism>
<feature type="compositionally biased region" description="Polar residues" evidence="1">
    <location>
        <begin position="43"/>
        <end position="64"/>
    </location>
</feature>
<feature type="transmembrane region" description="Helical" evidence="2">
    <location>
        <begin position="6"/>
        <end position="25"/>
    </location>
</feature>
<feature type="region of interest" description="Disordered" evidence="1">
    <location>
        <begin position="28"/>
        <end position="107"/>
    </location>
</feature>
<keyword evidence="4" id="KW-1185">Reference proteome</keyword>
<comment type="caution">
    <text evidence="3">The sequence shown here is derived from an EMBL/GenBank/DDBJ whole genome shotgun (WGS) entry which is preliminary data.</text>
</comment>
<sequence>MDFLDAIFSNIFILVAIIAGLSSLFKKNKSEDDQPVRTERPRQSQTNNNQNENKTVTVDTLSRNSGEEEVQIDTSNSWYEQLEESRERREKSKSDKNLDKIKQRSLYNKDRQTVSNISVRKNLNSKRLIESLVMSEVLGQPKAKQRRNY</sequence>
<gene>
    <name evidence="3" type="ORF">E3U55_00180</name>
</gene>
<dbReference type="RefSeq" id="WP_134338306.1">
    <property type="nucleotide sequence ID" value="NZ_SOPW01000001.1"/>
</dbReference>
<keyword evidence="2" id="KW-0472">Membrane</keyword>
<keyword evidence="2" id="KW-0812">Transmembrane</keyword>
<dbReference type="AlphaFoldDB" id="A0A4Y8ISL2"/>
<proteinExistence type="predicted"/>
<evidence type="ECO:0000313" key="4">
    <source>
        <dbReference type="Proteomes" id="UP000297975"/>
    </source>
</evidence>
<dbReference type="Proteomes" id="UP000297975">
    <property type="component" value="Unassembled WGS sequence"/>
</dbReference>
<feature type="compositionally biased region" description="Basic and acidic residues" evidence="1">
    <location>
        <begin position="28"/>
        <end position="42"/>
    </location>
</feature>